<sequence length="63" mass="7343">MKYQELLDLLRYLCCCVDKSIPDPLTTSKEKKEISSFENPLFEADDFEIITHDVLYVPTENNS</sequence>
<proteinExistence type="predicted"/>
<evidence type="ECO:0000313" key="1">
    <source>
        <dbReference type="EMBL" id="QHT24590.1"/>
    </source>
</evidence>
<accession>A0A6C0E7P8</accession>
<dbReference type="AlphaFoldDB" id="A0A6C0E7P8"/>
<organism evidence="1">
    <name type="scientific">viral metagenome</name>
    <dbReference type="NCBI Taxonomy" id="1070528"/>
    <lineage>
        <taxon>unclassified sequences</taxon>
        <taxon>metagenomes</taxon>
        <taxon>organismal metagenomes</taxon>
    </lineage>
</organism>
<dbReference type="EMBL" id="MN739746">
    <property type="protein sequence ID" value="QHT24590.1"/>
    <property type="molecule type" value="Genomic_DNA"/>
</dbReference>
<name>A0A6C0E7P8_9ZZZZ</name>
<reference evidence="1" key="1">
    <citation type="journal article" date="2020" name="Nature">
        <title>Giant virus diversity and host interactions through global metagenomics.</title>
        <authorList>
            <person name="Schulz F."/>
            <person name="Roux S."/>
            <person name="Paez-Espino D."/>
            <person name="Jungbluth S."/>
            <person name="Walsh D.A."/>
            <person name="Denef V.J."/>
            <person name="McMahon K.D."/>
            <person name="Konstantinidis K.T."/>
            <person name="Eloe-Fadrosh E.A."/>
            <person name="Kyrpides N.C."/>
            <person name="Woyke T."/>
        </authorList>
    </citation>
    <scope>NUCLEOTIDE SEQUENCE</scope>
    <source>
        <strain evidence="1">GVMAG-M-3300023179-150</strain>
    </source>
</reference>
<protein>
    <submittedName>
        <fullName evidence="1">Uncharacterized protein</fullName>
    </submittedName>
</protein>